<reference evidence="7 8" key="1">
    <citation type="journal article" date="2006" name="Int. J. Syst. Evol. Microbiol.">
        <title>Chryseobacterium hispanicum sp. nov., isolated from the drinking water distribution system of Sevilla, Spain.</title>
        <authorList>
            <person name="Gallego V."/>
            <person name="Garcia M.T."/>
            <person name="Ventosa A."/>
        </authorList>
    </citation>
    <scope>NUCLEOTIDE SEQUENCE [LARGE SCALE GENOMIC DNA]</scope>
    <source>
        <strain evidence="7 8">KCTC 22104</strain>
    </source>
</reference>
<comment type="caution">
    <text evidence="7">The sequence shown here is derived from an EMBL/GenBank/DDBJ whole genome shotgun (WGS) entry which is preliminary data.</text>
</comment>
<evidence type="ECO:0000313" key="8">
    <source>
        <dbReference type="Proteomes" id="UP000256326"/>
    </source>
</evidence>
<organism evidence="7 8">
    <name type="scientific">Epilithonimonas hispanica</name>
    <dbReference type="NCBI Taxonomy" id="358687"/>
    <lineage>
        <taxon>Bacteria</taxon>
        <taxon>Pseudomonadati</taxon>
        <taxon>Bacteroidota</taxon>
        <taxon>Flavobacteriia</taxon>
        <taxon>Flavobacteriales</taxon>
        <taxon>Weeksellaceae</taxon>
        <taxon>Chryseobacterium group</taxon>
        <taxon>Epilithonimonas</taxon>
    </lineage>
</organism>
<dbReference type="InterPro" id="IPR014001">
    <property type="entry name" value="Helicase_ATP-bd"/>
</dbReference>
<evidence type="ECO:0000259" key="5">
    <source>
        <dbReference type="PROSITE" id="PS51192"/>
    </source>
</evidence>
<dbReference type="PROSITE" id="PS51194">
    <property type="entry name" value="HELICASE_CTER"/>
    <property type="match status" value="1"/>
</dbReference>
<evidence type="ECO:0000256" key="3">
    <source>
        <dbReference type="ARBA" id="ARBA00022806"/>
    </source>
</evidence>
<dbReference type="Gene3D" id="3.40.50.300">
    <property type="entry name" value="P-loop containing nucleotide triphosphate hydrolases"/>
    <property type="match status" value="2"/>
</dbReference>
<name>A0A3D9CNK6_9FLAO</name>
<proteinExistence type="predicted"/>
<keyword evidence="2" id="KW-0378">Hydrolase</keyword>
<dbReference type="EMBL" id="QNUG01000046">
    <property type="protein sequence ID" value="REC67322.1"/>
    <property type="molecule type" value="Genomic_DNA"/>
</dbReference>
<dbReference type="AlphaFoldDB" id="A0A3D9CNK6"/>
<evidence type="ECO:0000256" key="2">
    <source>
        <dbReference type="ARBA" id="ARBA00022801"/>
    </source>
</evidence>
<dbReference type="PROSITE" id="PS51192">
    <property type="entry name" value="HELICASE_ATP_BIND_1"/>
    <property type="match status" value="1"/>
</dbReference>
<feature type="domain" description="Helicase C-terminal" evidence="6">
    <location>
        <begin position="291"/>
        <end position="464"/>
    </location>
</feature>
<gene>
    <name evidence="7" type="ORF">DRF58_15525</name>
</gene>
<accession>A0A3D9CNK6</accession>
<evidence type="ECO:0000256" key="1">
    <source>
        <dbReference type="ARBA" id="ARBA00022741"/>
    </source>
</evidence>
<dbReference type="PANTHER" id="PTHR12131:SF1">
    <property type="entry name" value="ATP-DEPENDENT RNA HELICASE SUPV3L1, MITOCHONDRIAL-RELATED"/>
    <property type="match status" value="1"/>
</dbReference>
<dbReference type="GO" id="GO:0016787">
    <property type="term" value="F:hydrolase activity"/>
    <property type="evidence" value="ECO:0007669"/>
    <property type="project" value="UniProtKB-KW"/>
</dbReference>
<evidence type="ECO:0000259" key="6">
    <source>
        <dbReference type="PROSITE" id="PS51194"/>
    </source>
</evidence>
<feature type="domain" description="Helicase ATP-binding" evidence="5">
    <location>
        <begin position="95"/>
        <end position="240"/>
    </location>
</feature>
<dbReference type="GO" id="GO:0003676">
    <property type="term" value="F:nucleic acid binding"/>
    <property type="evidence" value="ECO:0007669"/>
    <property type="project" value="InterPro"/>
</dbReference>
<dbReference type="Proteomes" id="UP000256326">
    <property type="component" value="Unassembled WGS sequence"/>
</dbReference>
<dbReference type="Pfam" id="PF00270">
    <property type="entry name" value="DEAD"/>
    <property type="match status" value="1"/>
</dbReference>
<dbReference type="OrthoDB" id="9812126at2"/>
<evidence type="ECO:0008006" key="9">
    <source>
        <dbReference type="Google" id="ProtNLM"/>
    </source>
</evidence>
<dbReference type="SUPFAM" id="SSF52540">
    <property type="entry name" value="P-loop containing nucleoside triphosphate hydrolases"/>
    <property type="match status" value="1"/>
</dbReference>
<keyword evidence="4" id="KW-0067">ATP-binding</keyword>
<dbReference type="GO" id="GO:0004386">
    <property type="term" value="F:helicase activity"/>
    <property type="evidence" value="ECO:0007669"/>
    <property type="project" value="UniProtKB-KW"/>
</dbReference>
<dbReference type="SMART" id="SM00487">
    <property type="entry name" value="DEXDc"/>
    <property type="match status" value="1"/>
</dbReference>
<dbReference type="InterPro" id="IPR050699">
    <property type="entry name" value="RNA-DNA_Helicase"/>
</dbReference>
<evidence type="ECO:0000313" key="7">
    <source>
        <dbReference type="EMBL" id="REC67322.1"/>
    </source>
</evidence>
<keyword evidence="8" id="KW-1185">Reference proteome</keyword>
<dbReference type="InterPro" id="IPR027417">
    <property type="entry name" value="P-loop_NTPase"/>
</dbReference>
<keyword evidence="1" id="KW-0547">Nucleotide-binding</keyword>
<dbReference type="PANTHER" id="PTHR12131">
    <property type="entry name" value="ATP-DEPENDENT RNA AND DNA HELICASE"/>
    <property type="match status" value="1"/>
</dbReference>
<dbReference type="InterPro" id="IPR001650">
    <property type="entry name" value="Helicase_C-like"/>
</dbReference>
<evidence type="ECO:0000256" key="4">
    <source>
        <dbReference type="ARBA" id="ARBA00022840"/>
    </source>
</evidence>
<protein>
    <recommendedName>
        <fullName evidence="9">DEAD/DEAH box helicase</fullName>
    </recommendedName>
</protein>
<dbReference type="GO" id="GO:0005524">
    <property type="term" value="F:ATP binding"/>
    <property type="evidence" value="ECO:0007669"/>
    <property type="project" value="UniProtKB-KW"/>
</dbReference>
<dbReference type="InterPro" id="IPR011545">
    <property type="entry name" value="DEAD/DEAH_box_helicase_dom"/>
</dbReference>
<sequence length="700" mass="81734">MQEQVFDRCHIINGLLIDNQENEARQELIKLLDFHNTNQLAYNPLVNHLIRETGLFPYLELETSNWEERFIYNAFKVDVGEENPLTLHREQSFLLKKLLEGKNIAVSAPTSFGKSFVIDAYIKIKKPNNVLIIVPTLALTDETRRRLYKKFAHEYKIITTSDVELSDKNIFIFPQERAMNYINIVESFDIMIVDEFYKASSKFDKERSPSLIRAMIKLGAKSNQKYYLAPNITSLENNPFTDDMEFIRLDFNTVFLEKHELYNQIKNNDEKSEVLLEILSKNKGKSLIYAGTYSNIDSLTILFLATYEPVKNELLEMFANWLSKNYDFNWSLTKLVSREIGVHNGRLHRSLSQIQVKLFEEGEGIRNLISTSSIIEGVNTSAENVIIWRNRKGSAKLDDFTYKNIIGRGGRMFKHFIGKIYILEQPPEEGLTQLSIPFPDEILGDLEESKYDGLLTKEQVAKLKFYNDEMAELVGAKVYEELKSESIFQSSNSDLIKAIAIDLTKNPDEWNGLYYLNEFKPENWDRLLYKVIKLQPGNWDCSYKTFVEFIKIMAYNWTKSIPELLKELEDYDVGIDTFFLLERNVTYKFSALLNDLNTLQKRILKNKQYDISKFIKWCSNAFLPKVVFQLEEYGLPRIISKKIHESKVIDFYDSDLTIHKVVEKFNEIGKKMTIETTSNLDEFDKYILNYFFDGIKIMNA</sequence>
<dbReference type="RefSeq" id="WP_116036743.1">
    <property type="nucleotide sequence ID" value="NZ_JBHLVV010000077.1"/>
</dbReference>
<keyword evidence="3" id="KW-0347">Helicase</keyword>